<reference evidence="2 3" key="1">
    <citation type="submission" date="2021-06" db="EMBL/GenBank/DDBJ databases">
        <title>Bacillus sp. RD4P76, an endophyte from a halophyte.</title>
        <authorList>
            <person name="Sun J.-Q."/>
        </authorList>
    </citation>
    <scope>NUCLEOTIDE SEQUENCE [LARGE SCALE GENOMIC DNA]</scope>
    <source>
        <strain evidence="2 3">JCM 17098</strain>
    </source>
</reference>
<dbReference type="GO" id="GO:0008168">
    <property type="term" value="F:methyltransferase activity"/>
    <property type="evidence" value="ECO:0007669"/>
    <property type="project" value="UniProtKB-KW"/>
</dbReference>
<dbReference type="Proteomes" id="UP000790580">
    <property type="component" value="Unassembled WGS sequence"/>
</dbReference>
<dbReference type="InterPro" id="IPR013216">
    <property type="entry name" value="Methyltransf_11"/>
</dbReference>
<evidence type="ECO:0000259" key="1">
    <source>
        <dbReference type="Pfam" id="PF08241"/>
    </source>
</evidence>
<dbReference type="InterPro" id="IPR029063">
    <property type="entry name" value="SAM-dependent_MTases_sf"/>
</dbReference>
<keyword evidence="2" id="KW-0489">Methyltransferase</keyword>
<keyword evidence="2" id="KW-0808">Transferase</keyword>
<comment type="caution">
    <text evidence="2">The sequence shown here is derived from an EMBL/GenBank/DDBJ whole genome shotgun (WGS) entry which is preliminary data.</text>
</comment>
<evidence type="ECO:0000313" key="3">
    <source>
        <dbReference type="Proteomes" id="UP000790580"/>
    </source>
</evidence>
<dbReference type="CDD" id="cd02440">
    <property type="entry name" value="AdoMet_MTases"/>
    <property type="match status" value="1"/>
</dbReference>
<dbReference type="Pfam" id="PF08241">
    <property type="entry name" value="Methyltransf_11"/>
    <property type="match status" value="1"/>
</dbReference>
<sequence length="260" mass="29678">MAALYDEIGLGYDTTRKADPEIARRLRHHLQVSDRSDILDIACGTGNYTVALEKLGLNMTGIDVSKEMISKAKEKSKTIEWEVGNVKDLPYESNTYKGGTCTLAIHHFDDLLVPFQEVYRVIDKGRFVIFTSSPEQMNNYWLKEYFPKAIEMSANQMPNLTEVSDTLKTVGFNIVGFETFLIQPNLEDFFLYSGKYEPKMYLDEKVRSGISTFAKLASQEEMEEGCNKLKKDIDTQNVESVLRKYSSYLGDYVFVIAEKT</sequence>
<dbReference type="RefSeq" id="WP_088077201.1">
    <property type="nucleotide sequence ID" value="NZ_JAHQCR010000068.1"/>
</dbReference>
<evidence type="ECO:0000313" key="2">
    <source>
        <dbReference type="EMBL" id="MBU9723036.1"/>
    </source>
</evidence>
<organism evidence="2 3">
    <name type="scientific">Evansella alkalicola</name>
    <dbReference type="NCBI Taxonomy" id="745819"/>
    <lineage>
        <taxon>Bacteria</taxon>
        <taxon>Bacillati</taxon>
        <taxon>Bacillota</taxon>
        <taxon>Bacilli</taxon>
        <taxon>Bacillales</taxon>
        <taxon>Bacillaceae</taxon>
        <taxon>Evansella</taxon>
    </lineage>
</organism>
<dbReference type="EMBL" id="JAHQCR010000068">
    <property type="protein sequence ID" value="MBU9723036.1"/>
    <property type="molecule type" value="Genomic_DNA"/>
</dbReference>
<dbReference type="SUPFAM" id="SSF53335">
    <property type="entry name" value="S-adenosyl-L-methionine-dependent methyltransferases"/>
    <property type="match status" value="1"/>
</dbReference>
<feature type="domain" description="Methyltransferase type 11" evidence="1">
    <location>
        <begin position="39"/>
        <end position="129"/>
    </location>
</feature>
<proteinExistence type="predicted"/>
<accession>A0ABS6JWU3</accession>
<dbReference type="Gene3D" id="3.40.50.150">
    <property type="entry name" value="Vaccinia Virus protein VP39"/>
    <property type="match status" value="1"/>
</dbReference>
<gene>
    <name evidence="2" type="ORF">KS407_16575</name>
</gene>
<keyword evidence="3" id="KW-1185">Reference proteome</keyword>
<dbReference type="GO" id="GO:0032259">
    <property type="term" value="P:methylation"/>
    <property type="evidence" value="ECO:0007669"/>
    <property type="project" value="UniProtKB-KW"/>
</dbReference>
<protein>
    <submittedName>
        <fullName evidence="2">Class I SAM-dependent methyltransferase</fullName>
    </submittedName>
</protein>
<dbReference type="PANTHER" id="PTHR43861">
    <property type="entry name" value="TRANS-ACONITATE 2-METHYLTRANSFERASE-RELATED"/>
    <property type="match status" value="1"/>
</dbReference>
<name>A0ABS6JWU3_9BACI</name>